<evidence type="ECO:0000313" key="2">
    <source>
        <dbReference type="Proteomes" id="UP000030686"/>
    </source>
</evidence>
<protein>
    <submittedName>
        <fullName evidence="1">Genomic scaffold, ProqFM164S03</fullName>
    </submittedName>
</protein>
<dbReference type="EMBL" id="HG792017">
    <property type="protein sequence ID" value="CDM34668.1"/>
    <property type="molecule type" value="Genomic_DNA"/>
</dbReference>
<name>W6QDA0_PENRF</name>
<dbReference type="Proteomes" id="UP000030686">
    <property type="component" value="Unassembled WGS sequence"/>
</dbReference>
<reference evidence="1" key="1">
    <citation type="journal article" date="2014" name="Nat. Commun.">
        <title>Multiple recent horizontal transfers of a large genomic region in cheese making fungi.</title>
        <authorList>
            <person name="Cheeseman K."/>
            <person name="Ropars J."/>
            <person name="Renault P."/>
            <person name="Dupont J."/>
            <person name="Gouzy J."/>
            <person name="Branca A."/>
            <person name="Abraham A.L."/>
            <person name="Ceppi M."/>
            <person name="Conseiller E."/>
            <person name="Debuchy R."/>
            <person name="Malagnac F."/>
            <person name="Goarin A."/>
            <person name="Silar P."/>
            <person name="Lacoste S."/>
            <person name="Sallet E."/>
            <person name="Bensimon A."/>
            <person name="Giraud T."/>
            <person name="Brygoo Y."/>
        </authorList>
    </citation>
    <scope>NUCLEOTIDE SEQUENCE [LARGE SCALE GENOMIC DNA]</scope>
    <source>
        <strain evidence="1">FM164</strain>
    </source>
</reference>
<accession>W6QDA0</accession>
<keyword evidence="2" id="KW-1185">Reference proteome</keyword>
<organism evidence="1 2">
    <name type="scientific">Penicillium roqueforti (strain FM164)</name>
    <dbReference type="NCBI Taxonomy" id="1365484"/>
    <lineage>
        <taxon>Eukaryota</taxon>
        <taxon>Fungi</taxon>
        <taxon>Dikarya</taxon>
        <taxon>Ascomycota</taxon>
        <taxon>Pezizomycotina</taxon>
        <taxon>Eurotiomycetes</taxon>
        <taxon>Eurotiomycetidae</taxon>
        <taxon>Eurotiales</taxon>
        <taxon>Aspergillaceae</taxon>
        <taxon>Penicillium</taxon>
    </lineage>
</organism>
<evidence type="ECO:0000313" key="1">
    <source>
        <dbReference type="EMBL" id="CDM34668.1"/>
    </source>
</evidence>
<dbReference type="AlphaFoldDB" id="W6QDA0"/>
<sequence length="40" mass="4582">MCELYIRIVDFGVTSWSENHLLDIIQSLALRVLEVTIGAY</sequence>
<proteinExistence type="predicted"/>
<gene>
    <name evidence="1" type="ORF">PROQFM164_S03g001393</name>
</gene>
<dbReference type="OrthoDB" id="5979581at2759"/>